<dbReference type="EMBL" id="CP034235">
    <property type="protein sequence ID" value="QGQ96695.1"/>
    <property type="molecule type" value="Genomic_DNA"/>
</dbReference>
<keyword evidence="3" id="KW-1133">Transmembrane helix</keyword>
<keyword evidence="3" id="KW-0472">Membrane</keyword>
<protein>
    <submittedName>
        <fullName evidence="4">Prepilin-type N-terminal cleavage/methylation domain-containing protein</fullName>
    </submittedName>
</protein>
<evidence type="ECO:0000313" key="4">
    <source>
        <dbReference type="EMBL" id="QGQ96695.1"/>
    </source>
</evidence>
<organism evidence="4 5">
    <name type="scientific">Paenibacillus psychroresistens</name>
    <dbReference type="NCBI Taxonomy" id="1778678"/>
    <lineage>
        <taxon>Bacteria</taxon>
        <taxon>Bacillati</taxon>
        <taxon>Bacillota</taxon>
        <taxon>Bacilli</taxon>
        <taxon>Bacillales</taxon>
        <taxon>Paenibacillaceae</taxon>
        <taxon>Paenibacillus</taxon>
    </lineage>
</organism>
<gene>
    <name evidence="4" type="ORF">EHS13_18320</name>
</gene>
<dbReference type="GO" id="GO:0009986">
    <property type="term" value="C:cell surface"/>
    <property type="evidence" value="ECO:0007669"/>
    <property type="project" value="UniProtKB-SubCell"/>
</dbReference>
<proteinExistence type="predicted"/>
<dbReference type="KEGG" id="ppsc:EHS13_18320"/>
<sequence>MSTPFKVIIEVQKWRDISPVGTFVKKLVGEKGFSVIELLAALTLFSLISGVIYATITFGFDAYYKVNIEGSLRDEGDLVMSTIISQLYEYAPDNVQILGNGVDNLNGVILNKNVYRNGELRKVIKIANDALFINDLDSAASNTPNVNPFVIKSTIDGLNSKITLDCNGITQCSSGIIQIKLVLTQTFKNKVQKLELDSKFGF</sequence>
<feature type="transmembrane region" description="Helical" evidence="3">
    <location>
        <begin position="38"/>
        <end position="64"/>
    </location>
</feature>
<dbReference type="Proteomes" id="UP000426246">
    <property type="component" value="Chromosome"/>
</dbReference>
<keyword evidence="5" id="KW-1185">Reference proteome</keyword>
<accession>A0A6B8RMD5</accession>
<dbReference type="GO" id="GO:0030420">
    <property type="term" value="P:establishment of competence for transformation"/>
    <property type="evidence" value="ECO:0007669"/>
    <property type="project" value="UniProtKB-KW"/>
</dbReference>
<evidence type="ECO:0000256" key="3">
    <source>
        <dbReference type="SAM" id="Phobius"/>
    </source>
</evidence>
<dbReference type="InterPro" id="IPR012902">
    <property type="entry name" value="N_methyl_site"/>
</dbReference>
<evidence type="ECO:0000256" key="2">
    <source>
        <dbReference type="ARBA" id="ARBA00023287"/>
    </source>
</evidence>
<dbReference type="AlphaFoldDB" id="A0A6B8RMD5"/>
<comment type="subcellular location">
    <subcellularLocation>
        <location evidence="1">Cell surface</location>
    </subcellularLocation>
</comment>
<name>A0A6B8RMD5_9BACL</name>
<evidence type="ECO:0000256" key="1">
    <source>
        <dbReference type="ARBA" id="ARBA00004241"/>
    </source>
</evidence>
<keyword evidence="2" id="KW-0178">Competence</keyword>
<keyword evidence="3" id="KW-0812">Transmembrane</keyword>
<evidence type="ECO:0000313" key="5">
    <source>
        <dbReference type="Proteomes" id="UP000426246"/>
    </source>
</evidence>
<dbReference type="NCBIfam" id="TIGR02532">
    <property type="entry name" value="IV_pilin_GFxxxE"/>
    <property type="match status" value="1"/>
</dbReference>
<reference evidence="5" key="1">
    <citation type="submission" date="2018-11" db="EMBL/GenBank/DDBJ databases">
        <title>Complete genome sequence of Paenibacillus sp. ML311-T8.</title>
        <authorList>
            <person name="Nam Y.-D."/>
            <person name="Kang J."/>
            <person name="Chung W.-H."/>
            <person name="Park Y.S."/>
        </authorList>
    </citation>
    <scope>NUCLEOTIDE SEQUENCE [LARGE SCALE GENOMIC DNA]</scope>
    <source>
        <strain evidence="5">ML311-T8</strain>
    </source>
</reference>